<organism evidence="1 2">
    <name type="scientific">Chlamydomonas incerta</name>
    <dbReference type="NCBI Taxonomy" id="51695"/>
    <lineage>
        <taxon>Eukaryota</taxon>
        <taxon>Viridiplantae</taxon>
        <taxon>Chlorophyta</taxon>
        <taxon>core chlorophytes</taxon>
        <taxon>Chlorophyceae</taxon>
        <taxon>CS clade</taxon>
        <taxon>Chlamydomonadales</taxon>
        <taxon>Chlamydomonadaceae</taxon>
        <taxon>Chlamydomonas</taxon>
    </lineage>
</organism>
<gene>
    <name evidence="1" type="ORF">HXX76_014067</name>
</gene>
<keyword evidence="2" id="KW-1185">Reference proteome</keyword>
<proteinExistence type="predicted"/>
<dbReference type="EMBL" id="JAEHOC010000060">
    <property type="protein sequence ID" value="KAG2424909.1"/>
    <property type="molecule type" value="Genomic_DNA"/>
</dbReference>
<dbReference type="AlphaFoldDB" id="A0A835SMD4"/>
<evidence type="ECO:0000313" key="2">
    <source>
        <dbReference type="Proteomes" id="UP000650467"/>
    </source>
</evidence>
<comment type="caution">
    <text evidence="1">The sequence shown here is derived from an EMBL/GenBank/DDBJ whole genome shotgun (WGS) entry which is preliminary data.</text>
</comment>
<evidence type="ECO:0000313" key="1">
    <source>
        <dbReference type="EMBL" id="KAG2424909.1"/>
    </source>
</evidence>
<accession>A0A835SMD4</accession>
<protein>
    <submittedName>
        <fullName evidence="1">Uncharacterized protein</fullName>
    </submittedName>
</protein>
<name>A0A835SMD4_CHLIN</name>
<sequence>MDLAQATGVGSYMLGTPAPQPVCDLFPDPCMRAQNRGAATCDFPAIVDMSTELRGTARKYSKCAAYYKLEKPCSPAPLTMCGSEVTSEDTRMSNPPCTLRGQGVNRWEWLPRDPQATALLPFSTNVSNRLLAKDNHRPCLAEPIDQEKTFFNLGEDGAGRASATADAADLRCRFGEIAAGLYPPGTTELLNRPTWRSPEEIRALTRQ</sequence>
<reference evidence="1" key="1">
    <citation type="journal article" date="2020" name="bioRxiv">
        <title>Comparative genomics of Chlamydomonas.</title>
        <authorList>
            <person name="Craig R.J."/>
            <person name="Hasan A.R."/>
            <person name="Ness R.W."/>
            <person name="Keightley P.D."/>
        </authorList>
    </citation>
    <scope>NUCLEOTIDE SEQUENCE</scope>
    <source>
        <strain evidence="1">SAG 7.73</strain>
    </source>
</reference>
<dbReference type="Proteomes" id="UP000650467">
    <property type="component" value="Unassembled WGS sequence"/>
</dbReference>
<dbReference type="OrthoDB" id="10620912at2759"/>